<dbReference type="PANTHER" id="PTHR34107">
    <property type="entry name" value="SLL0198 PROTEIN-RELATED"/>
    <property type="match status" value="1"/>
</dbReference>
<evidence type="ECO:0000313" key="2">
    <source>
        <dbReference type="EMBL" id="ERI77255.1"/>
    </source>
</evidence>
<accession>A0ABC9TYB3</accession>
<dbReference type="InterPro" id="IPR011335">
    <property type="entry name" value="Restrct_endonuc-II-like"/>
</dbReference>
<protein>
    <recommendedName>
        <fullName evidence="1">Putative restriction endonuclease domain-containing protein</fullName>
    </recommendedName>
</protein>
<dbReference type="InterPro" id="IPR012296">
    <property type="entry name" value="Nuclease_put_TT1808"/>
</dbReference>
<organism evidence="2 3">
    <name type="scientific">[Clostridium] symbiosum ATCC 14940</name>
    <dbReference type="NCBI Taxonomy" id="411472"/>
    <lineage>
        <taxon>Bacteria</taxon>
        <taxon>Bacillati</taxon>
        <taxon>Bacillota</taxon>
        <taxon>Clostridia</taxon>
        <taxon>Lachnospirales</taxon>
        <taxon>Lachnospiraceae</taxon>
        <taxon>Otoolea</taxon>
    </lineage>
</organism>
<proteinExistence type="predicted"/>
<comment type="caution">
    <text evidence="2">The sequence shown here is derived from an EMBL/GenBank/DDBJ whole genome shotgun (WGS) entry which is preliminary data.</text>
</comment>
<evidence type="ECO:0000313" key="3">
    <source>
        <dbReference type="Proteomes" id="UP000016491"/>
    </source>
</evidence>
<dbReference type="CDD" id="cd06260">
    <property type="entry name" value="DUF820-like"/>
    <property type="match status" value="1"/>
</dbReference>
<dbReference type="EMBL" id="AWSU01000162">
    <property type="protein sequence ID" value="ERI77255.1"/>
    <property type="molecule type" value="Genomic_DNA"/>
</dbReference>
<dbReference type="Pfam" id="PF05685">
    <property type="entry name" value="Uma2"/>
    <property type="match status" value="1"/>
</dbReference>
<reference evidence="2 3" key="1">
    <citation type="submission" date="2013-07" db="EMBL/GenBank/DDBJ databases">
        <authorList>
            <person name="Weinstock G."/>
            <person name="Sodergren E."/>
            <person name="Wylie T."/>
            <person name="Fulton L."/>
            <person name="Fulton R."/>
            <person name="Fronick C."/>
            <person name="O'Laughlin M."/>
            <person name="Godfrey J."/>
            <person name="Miner T."/>
            <person name="Herter B."/>
            <person name="Appelbaum E."/>
            <person name="Cordes M."/>
            <person name="Lek S."/>
            <person name="Wollam A."/>
            <person name="Pepin K.H."/>
            <person name="Palsikar V.B."/>
            <person name="Mitreva M."/>
            <person name="Wilson R.K."/>
        </authorList>
    </citation>
    <scope>NUCLEOTIDE SEQUENCE [LARGE SCALE GENOMIC DNA]</scope>
    <source>
        <strain evidence="2 3">ATCC 14940</strain>
    </source>
</reference>
<dbReference type="SUPFAM" id="SSF52980">
    <property type="entry name" value="Restriction endonuclease-like"/>
    <property type="match status" value="1"/>
</dbReference>
<feature type="domain" description="Putative restriction endonuclease" evidence="1">
    <location>
        <begin position="35"/>
        <end position="114"/>
    </location>
</feature>
<dbReference type="Gene3D" id="3.90.1570.10">
    <property type="entry name" value="tt1808, chain A"/>
    <property type="match status" value="1"/>
</dbReference>
<sequence>MLTKGFLITFVRRLTCTFAIKAECARRFQPRCLFFWIKTVKIYLEPDISLICDKSKLDEKGCHGAPDWIIETVSPSSKRMDYYTKLSLYRAAGVREYWIVDPSRESVTVYFMEEDAAPVIYPFSDKIGANIYKELEIKLGEIKRGTETKEG</sequence>
<dbReference type="InterPro" id="IPR008538">
    <property type="entry name" value="Uma2"/>
</dbReference>
<dbReference type="AlphaFoldDB" id="A0ABC9TYB3"/>
<dbReference type="Proteomes" id="UP000016491">
    <property type="component" value="Unassembled WGS sequence"/>
</dbReference>
<name>A0ABC9TYB3_CLOSY</name>
<dbReference type="PANTHER" id="PTHR34107:SF4">
    <property type="entry name" value="SLL1222 PROTEIN"/>
    <property type="match status" value="1"/>
</dbReference>
<gene>
    <name evidence="2" type="ORF">CLOSYM_02153</name>
</gene>
<evidence type="ECO:0000259" key="1">
    <source>
        <dbReference type="Pfam" id="PF05685"/>
    </source>
</evidence>